<dbReference type="InterPro" id="IPR028994">
    <property type="entry name" value="Integrin_alpha_N"/>
</dbReference>
<feature type="chain" id="PRO_5015646308" evidence="2">
    <location>
        <begin position="20"/>
        <end position="383"/>
    </location>
</feature>
<dbReference type="Pfam" id="PF01839">
    <property type="entry name" value="FG-GAP"/>
    <property type="match status" value="1"/>
</dbReference>
<evidence type="ECO:0000313" key="4">
    <source>
        <dbReference type="Proteomes" id="UP000238322"/>
    </source>
</evidence>
<dbReference type="EMBL" id="PUHY01000015">
    <property type="protein sequence ID" value="PQO29338.1"/>
    <property type="molecule type" value="Genomic_DNA"/>
</dbReference>
<dbReference type="PANTHER" id="PTHR44103">
    <property type="entry name" value="PROPROTEIN CONVERTASE P"/>
    <property type="match status" value="1"/>
</dbReference>
<keyword evidence="1 2" id="KW-0732">Signal</keyword>
<dbReference type="InterPro" id="IPR013517">
    <property type="entry name" value="FG-GAP"/>
</dbReference>
<proteinExistence type="predicted"/>
<comment type="caution">
    <text evidence="3">The sequence shown here is derived from an EMBL/GenBank/DDBJ whole genome shotgun (WGS) entry which is preliminary data.</text>
</comment>
<protein>
    <submittedName>
        <fullName evidence="3">VCBS repeat-containing protein</fullName>
    </submittedName>
</protein>
<dbReference type="SUPFAM" id="SSF69318">
    <property type="entry name" value="Integrin alpha N-terminal domain"/>
    <property type="match status" value="1"/>
</dbReference>
<dbReference type="RefSeq" id="WP_105332533.1">
    <property type="nucleotide sequence ID" value="NZ_PUHY01000015.1"/>
</dbReference>
<reference evidence="3 4" key="1">
    <citation type="submission" date="2018-02" db="EMBL/GenBank/DDBJ databases">
        <title>Comparative genomes isolates from brazilian mangrove.</title>
        <authorList>
            <person name="Araujo J.E."/>
            <person name="Taketani R.G."/>
            <person name="Silva M.C.P."/>
            <person name="Loureco M.V."/>
            <person name="Andreote F.D."/>
        </authorList>
    </citation>
    <scope>NUCLEOTIDE SEQUENCE [LARGE SCALE GENOMIC DNA]</scope>
    <source>
        <strain evidence="3 4">Hex-1 MGV</strain>
    </source>
</reference>
<dbReference type="Gene3D" id="2.130.10.130">
    <property type="entry name" value="Integrin alpha, N-terminal"/>
    <property type="match status" value="2"/>
</dbReference>
<sequence length="383" mass="41769">MRSLFSLAILVATAQTLLAAPPENFTVKVLGVDANEGCDIADFDGDGKLDVVAGRNWYRNGDWLPRPVRLIEDANGYVHSNGDFARDVNGDGRVDVIAGDFFQGQVNWYENPGEPALSQGILWKQHTLIDTKLGTNEATIMFDLDGDGKDEWITNQWNPKNPLLACRMAKNDQGEPSLVSFKIGSQNGHGIAVGDINNDGRTDLLVGQGWYEGPADGPFSGEWAFHQDWNEQLPCPMLVTDVNGDGKNDVIASQAHGFGLYAWISKGPDADGKLTFEKKMIDETFSQAHCLHLADLDGDGKDDLITGKRVRAHNGNDPGGKEPPIVAYYTFDDKANFTKHIVNRDQVGIGLQIRTADIDGDGDIDIVVAGKDGTQVLFNPMKD</sequence>
<dbReference type="Proteomes" id="UP000238322">
    <property type="component" value="Unassembled WGS sequence"/>
</dbReference>
<accession>A0A2S8FAZ1</accession>
<organism evidence="3 4">
    <name type="scientific">Blastopirellula marina</name>
    <dbReference type="NCBI Taxonomy" id="124"/>
    <lineage>
        <taxon>Bacteria</taxon>
        <taxon>Pseudomonadati</taxon>
        <taxon>Planctomycetota</taxon>
        <taxon>Planctomycetia</taxon>
        <taxon>Pirellulales</taxon>
        <taxon>Pirellulaceae</taxon>
        <taxon>Blastopirellula</taxon>
    </lineage>
</organism>
<evidence type="ECO:0000313" key="3">
    <source>
        <dbReference type="EMBL" id="PQO29338.1"/>
    </source>
</evidence>
<name>A0A2S8FAZ1_9BACT</name>
<dbReference type="AlphaFoldDB" id="A0A2S8FAZ1"/>
<evidence type="ECO:0000256" key="2">
    <source>
        <dbReference type="SAM" id="SignalP"/>
    </source>
</evidence>
<dbReference type="PANTHER" id="PTHR44103:SF1">
    <property type="entry name" value="PROPROTEIN CONVERTASE P"/>
    <property type="match status" value="1"/>
</dbReference>
<dbReference type="OrthoDB" id="228608at2"/>
<gene>
    <name evidence="3" type="ORF">C5Y83_24975</name>
</gene>
<dbReference type="Pfam" id="PF13517">
    <property type="entry name" value="FG-GAP_3"/>
    <property type="match status" value="2"/>
</dbReference>
<feature type="signal peptide" evidence="2">
    <location>
        <begin position="1"/>
        <end position="19"/>
    </location>
</feature>
<evidence type="ECO:0000256" key="1">
    <source>
        <dbReference type="ARBA" id="ARBA00022729"/>
    </source>
</evidence>